<evidence type="ECO:0000313" key="9">
    <source>
        <dbReference type="Proteomes" id="UP000001727"/>
    </source>
</evidence>
<dbReference type="STRING" id="504474.cu2000"/>
<gene>
    <name evidence="8" type="ordered locus">cu2000</name>
</gene>
<evidence type="ECO:0000256" key="3">
    <source>
        <dbReference type="ARBA" id="ARBA00022448"/>
    </source>
</evidence>
<evidence type="ECO:0000256" key="2">
    <source>
        <dbReference type="ARBA" id="ARBA00005417"/>
    </source>
</evidence>
<dbReference type="GO" id="GO:0016887">
    <property type="term" value="F:ATP hydrolysis activity"/>
    <property type="evidence" value="ECO:0007669"/>
    <property type="project" value="InterPro"/>
</dbReference>
<evidence type="ECO:0000256" key="5">
    <source>
        <dbReference type="ARBA" id="ARBA00022840"/>
    </source>
</evidence>
<accession>B1VJ11</accession>
<reference evidence="8 9" key="1">
    <citation type="journal article" date="2008" name="J. Biotechnol.">
        <title>The lifestyle of Corynebacterium urealyticum derived from its complete genome sequence established by pyrosequencing.</title>
        <authorList>
            <person name="Tauch A."/>
            <person name="Trost E."/>
            <person name="Tilker A."/>
            <person name="Ludewig U."/>
            <person name="Schneiker S."/>
            <person name="Goesmann A."/>
            <person name="Arnold W."/>
            <person name="Bekel T."/>
            <person name="Brinkrolf K."/>
            <person name="Brune I."/>
            <person name="Goetker S."/>
            <person name="Kalinowski J."/>
            <person name="Kamp P.-B."/>
            <person name="Lobo F.P."/>
            <person name="Viehoever P."/>
            <person name="Weisshaar B."/>
            <person name="Soriano F."/>
            <person name="Droege M."/>
            <person name="Puehler A."/>
        </authorList>
    </citation>
    <scope>NUCLEOTIDE SEQUENCE [LARGE SCALE GENOMIC DNA]</scope>
    <source>
        <strain evidence="9">ATCC 43042 / DSM 7109</strain>
    </source>
</reference>
<feature type="domain" description="ABC transporter" evidence="7">
    <location>
        <begin position="1"/>
        <end position="220"/>
    </location>
</feature>
<dbReference type="PROSITE" id="PS00211">
    <property type="entry name" value="ABC_TRANSPORTER_1"/>
    <property type="match status" value="1"/>
</dbReference>
<protein>
    <submittedName>
        <fullName evidence="8">Putative ABC transport system, ATP-binding protein</fullName>
    </submittedName>
</protein>
<organism evidence="8 9">
    <name type="scientific">Corynebacterium urealyticum (strain ATCC 43042 / DSM 7109)</name>
    <dbReference type="NCBI Taxonomy" id="504474"/>
    <lineage>
        <taxon>Bacteria</taxon>
        <taxon>Bacillati</taxon>
        <taxon>Actinomycetota</taxon>
        <taxon>Actinomycetes</taxon>
        <taxon>Mycobacteriales</taxon>
        <taxon>Corynebacteriaceae</taxon>
        <taxon>Corynebacterium</taxon>
    </lineage>
</organism>
<dbReference type="GO" id="GO:0005524">
    <property type="term" value="F:ATP binding"/>
    <property type="evidence" value="ECO:0007669"/>
    <property type="project" value="UniProtKB-KW"/>
</dbReference>
<dbReference type="InterPro" id="IPR050763">
    <property type="entry name" value="ABC_transporter_ATP-binding"/>
</dbReference>
<dbReference type="AlphaFoldDB" id="B1VJ11"/>
<keyword evidence="4" id="KW-0547">Nucleotide-binding</keyword>
<dbReference type="EMBL" id="AM942444">
    <property type="protein sequence ID" value="CAQ05957.1"/>
    <property type="molecule type" value="Genomic_DNA"/>
</dbReference>
<comment type="subcellular location">
    <subcellularLocation>
        <location evidence="1">Cell membrane</location>
        <topology evidence="1">Peripheral membrane protein</topology>
    </subcellularLocation>
</comment>
<dbReference type="PANTHER" id="PTHR42711">
    <property type="entry name" value="ABC TRANSPORTER ATP-BINDING PROTEIN"/>
    <property type="match status" value="1"/>
</dbReference>
<dbReference type="InterPro" id="IPR027417">
    <property type="entry name" value="P-loop_NTPase"/>
</dbReference>
<evidence type="ECO:0000313" key="8">
    <source>
        <dbReference type="EMBL" id="CAQ05957.1"/>
    </source>
</evidence>
<dbReference type="SMART" id="SM00382">
    <property type="entry name" value="AAA"/>
    <property type="match status" value="1"/>
</dbReference>
<evidence type="ECO:0000259" key="7">
    <source>
        <dbReference type="PROSITE" id="PS50893"/>
    </source>
</evidence>
<keyword evidence="6" id="KW-0046">Antibiotic resistance</keyword>
<dbReference type="InterPro" id="IPR017871">
    <property type="entry name" value="ABC_transporter-like_CS"/>
</dbReference>
<sequence>MPTASFRFAYPQSTQRIDIRDLAINDAATVVLGVNGAGKTTMLRCLAGQFKLQRGKLPSADGTVYVAQKFMPISGFNVADYISYVGWLQGAPMRQAQKDALTWAEFVGLQGDVTRQECRQLSGGQQAKLQLAAALNSQARWLLLDEPSATLDPIAKQELRQLYRDVINRGIRLWVSSHQPLEVGEPFEQVIVLDHGCLAFQGRIDDFIGFSDDRTDASDTTWRGEPISPTVLQLSAVHRSEA</sequence>
<dbReference type="RefSeq" id="WP_012361224.1">
    <property type="nucleotide sequence ID" value="NC_010545.1"/>
</dbReference>
<keyword evidence="3" id="KW-0813">Transport</keyword>
<keyword evidence="5 8" id="KW-0067">ATP-binding</keyword>
<dbReference type="GO" id="GO:0046677">
    <property type="term" value="P:response to antibiotic"/>
    <property type="evidence" value="ECO:0007669"/>
    <property type="project" value="UniProtKB-KW"/>
</dbReference>
<dbReference type="InterPro" id="IPR003439">
    <property type="entry name" value="ABC_transporter-like_ATP-bd"/>
</dbReference>
<dbReference type="Proteomes" id="UP000001727">
    <property type="component" value="Chromosome"/>
</dbReference>
<dbReference type="GO" id="GO:0005886">
    <property type="term" value="C:plasma membrane"/>
    <property type="evidence" value="ECO:0007669"/>
    <property type="project" value="UniProtKB-SubCell"/>
</dbReference>
<dbReference type="HOGENOM" id="CLU_000604_1_2_11"/>
<dbReference type="Gene3D" id="3.40.50.300">
    <property type="entry name" value="P-loop containing nucleotide triphosphate hydrolases"/>
    <property type="match status" value="1"/>
</dbReference>
<dbReference type="PANTHER" id="PTHR42711:SF5">
    <property type="entry name" value="ABC TRANSPORTER ATP-BINDING PROTEIN NATA"/>
    <property type="match status" value="1"/>
</dbReference>
<proteinExistence type="inferred from homology"/>
<evidence type="ECO:0000256" key="1">
    <source>
        <dbReference type="ARBA" id="ARBA00004202"/>
    </source>
</evidence>
<dbReference type="KEGG" id="cur:cu2000"/>
<evidence type="ECO:0000256" key="6">
    <source>
        <dbReference type="ARBA" id="ARBA00023251"/>
    </source>
</evidence>
<name>B1VJ11_CORU7</name>
<dbReference type="SUPFAM" id="SSF52540">
    <property type="entry name" value="P-loop containing nucleoside triphosphate hydrolases"/>
    <property type="match status" value="1"/>
</dbReference>
<dbReference type="GeneID" id="60604776"/>
<dbReference type="Pfam" id="PF00005">
    <property type="entry name" value="ABC_tran"/>
    <property type="match status" value="1"/>
</dbReference>
<dbReference type="eggNOG" id="COG1131">
    <property type="taxonomic scope" value="Bacteria"/>
</dbReference>
<keyword evidence="9" id="KW-1185">Reference proteome</keyword>
<evidence type="ECO:0000256" key="4">
    <source>
        <dbReference type="ARBA" id="ARBA00022741"/>
    </source>
</evidence>
<dbReference type="InterPro" id="IPR003593">
    <property type="entry name" value="AAA+_ATPase"/>
</dbReference>
<comment type="similarity">
    <text evidence="2">Belongs to the ABC transporter superfamily.</text>
</comment>
<dbReference type="PROSITE" id="PS50893">
    <property type="entry name" value="ABC_TRANSPORTER_2"/>
    <property type="match status" value="1"/>
</dbReference>